<dbReference type="InterPro" id="IPR001647">
    <property type="entry name" value="HTH_TetR"/>
</dbReference>
<dbReference type="PROSITE" id="PS01081">
    <property type="entry name" value="HTH_TETR_1"/>
    <property type="match status" value="1"/>
</dbReference>
<dbReference type="SUPFAM" id="SSF48498">
    <property type="entry name" value="Tetracyclin repressor-like, C-terminal domain"/>
    <property type="match status" value="1"/>
</dbReference>
<dbReference type="PROSITE" id="PS50977">
    <property type="entry name" value="HTH_TETR_2"/>
    <property type="match status" value="1"/>
</dbReference>
<proteinExistence type="predicted"/>
<accession>A0AAU8NBK6</accession>
<dbReference type="AlphaFoldDB" id="A0AAU8NBK6"/>
<feature type="DNA-binding region" description="H-T-H motif" evidence="2">
    <location>
        <begin position="27"/>
        <end position="46"/>
    </location>
</feature>
<dbReference type="PRINTS" id="PR00455">
    <property type="entry name" value="HTHTETR"/>
</dbReference>
<dbReference type="InterPro" id="IPR050624">
    <property type="entry name" value="HTH-type_Tx_Regulator"/>
</dbReference>
<dbReference type="Pfam" id="PF00440">
    <property type="entry name" value="TetR_N"/>
    <property type="match status" value="1"/>
</dbReference>
<name>A0AAU8NBK6_9BACL</name>
<dbReference type="Gene3D" id="1.10.357.10">
    <property type="entry name" value="Tetracycline Repressor, domain 2"/>
    <property type="match status" value="1"/>
</dbReference>
<reference evidence="4" key="1">
    <citation type="submission" date="2024-05" db="EMBL/GenBank/DDBJ databases">
        <title>Draft genome assemblies of 36 bacteria isolated from hibernating arctic ground squirrels.</title>
        <authorList>
            <person name="McKee H."/>
            <person name="Mullen L."/>
            <person name="Drown D.M."/>
            <person name="Duddleston K.N."/>
        </authorList>
    </citation>
    <scope>NUCLEOTIDE SEQUENCE</scope>
    <source>
        <strain evidence="4">AN1007</strain>
    </source>
</reference>
<evidence type="ECO:0000313" key="4">
    <source>
        <dbReference type="EMBL" id="XCP93455.1"/>
    </source>
</evidence>
<sequence>MAPIDRRQQVIHAAAQSFAMFGYKATTMDQVAKIANVGKGTIYTFFTNKEQLFDQILVEVIQEMKNIAQREVHQESAFFDNLFRVLDALLEFRRDHELLVKLSQELKDFGTLQAKEGLEKVEKVITDFLARELEKARDSGEIRDCNPQVVSFMMIRLYIALTSDWSKHHEPLSKEEIKNYFRLFLMEGIAAIQSAEGL</sequence>
<protein>
    <submittedName>
        <fullName evidence="4">TetR/AcrR family transcriptional regulator</fullName>
    </submittedName>
</protein>
<evidence type="ECO:0000256" key="1">
    <source>
        <dbReference type="ARBA" id="ARBA00023125"/>
    </source>
</evidence>
<keyword evidence="1 2" id="KW-0238">DNA-binding</keyword>
<dbReference type="EMBL" id="CP159992">
    <property type="protein sequence ID" value="XCP93455.1"/>
    <property type="molecule type" value="Genomic_DNA"/>
</dbReference>
<organism evidence="4">
    <name type="scientific">Paenibacillus sp. AN1007</name>
    <dbReference type="NCBI Taxonomy" id="3151385"/>
    <lineage>
        <taxon>Bacteria</taxon>
        <taxon>Bacillati</taxon>
        <taxon>Bacillota</taxon>
        <taxon>Bacilli</taxon>
        <taxon>Bacillales</taxon>
        <taxon>Paenibacillaceae</taxon>
        <taxon>Paenibacillus</taxon>
    </lineage>
</organism>
<dbReference type="PANTHER" id="PTHR43479">
    <property type="entry name" value="ACREF/ENVCD OPERON REPRESSOR-RELATED"/>
    <property type="match status" value="1"/>
</dbReference>
<dbReference type="PANTHER" id="PTHR43479:SF11">
    <property type="entry name" value="ACREF_ENVCD OPERON REPRESSOR-RELATED"/>
    <property type="match status" value="1"/>
</dbReference>
<feature type="domain" description="HTH tetR-type" evidence="3">
    <location>
        <begin position="4"/>
        <end position="64"/>
    </location>
</feature>
<dbReference type="GO" id="GO:0003677">
    <property type="term" value="F:DNA binding"/>
    <property type="evidence" value="ECO:0007669"/>
    <property type="project" value="UniProtKB-UniRule"/>
</dbReference>
<dbReference type="SUPFAM" id="SSF46689">
    <property type="entry name" value="Homeodomain-like"/>
    <property type="match status" value="1"/>
</dbReference>
<dbReference type="InterPro" id="IPR036271">
    <property type="entry name" value="Tet_transcr_reg_TetR-rel_C_sf"/>
</dbReference>
<dbReference type="InterPro" id="IPR009057">
    <property type="entry name" value="Homeodomain-like_sf"/>
</dbReference>
<gene>
    <name evidence="4" type="ORF">ABXS70_19835</name>
</gene>
<evidence type="ECO:0000259" key="3">
    <source>
        <dbReference type="PROSITE" id="PS50977"/>
    </source>
</evidence>
<evidence type="ECO:0000256" key="2">
    <source>
        <dbReference type="PROSITE-ProRule" id="PRU00335"/>
    </source>
</evidence>
<dbReference type="InterPro" id="IPR023772">
    <property type="entry name" value="DNA-bd_HTH_TetR-type_CS"/>
</dbReference>
<dbReference type="Gene3D" id="1.10.10.60">
    <property type="entry name" value="Homeodomain-like"/>
    <property type="match status" value="1"/>
</dbReference>
<dbReference type="RefSeq" id="WP_366290211.1">
    <property type="nucleotide sequence ID" value="NZ_CP159992.1"/>
</dbReference>